<sequence>MLGKKRGSRGVCAPETFTPVVRGRKNQNMTPQQSPTTSTHPNVRRKSPRLGKHQQAQSSHSSQHSSGQKKDKETDKKGPNPFFRLSPESPIVCKGLLPFIGNQRVFILRHVSENMKKWARAVEADFNTCYLTVTESLPLLHWCLSLPRKPDAEKLVFAAYCSGVSEVIEALQEREDFQIHKGKMELKRISPKYSNASVKKCFLWLSALCGAAAGGQAETFRLLYHQKKWNPQSSDGDLRLWLRVFQTAVQAANPEVLDTLFTSDSKGSPLTLSPLHRLVWWGDMLNSPPDFWETELIYKRKETANDTFIVRALHGDFKGTVEDLFKQGGGRGPQTLSAYLVRDAISAALAGGRMETAEALLSWAKEQARKMDEETDGSGGAMGGSETDGTVTEVGSLAQSDNGQTGGGSGSESGDDWMTTVRSSGASPIPQRGFPTQVAAEFGRLDCLVWLRSAEPQPFQWGPSVCERAAANGHLDVLQWLRGQSPPCPWTAATVEAAAGKGFVDVVQWATTDASPSLSASSLSVTMAAEGGHLEVLKVLKRVRGQDVKPPKEAVKKALEGSHWSSANFLLRWGGSSLREALENSGEIGNLVASLAKWAQRPPVQFPFRHSADGPLEGLQLGGVIPGENLCRTFEGWKEAGERRLKGLVFVDKWLVLRGSRPSVTQSIKRADVEALTQGLTKRGEKRFSSMLCRWQQSIAPPSSASSSSRGGGKGGN</sequence>
<dbReference type="InterPro" id="IPR036770">
    <property type="entry name" value="Ankyrin_rpt-contain_sf"/>
</dbReference>
<accession>A0A0G4F5G6</accession>
<dbReference type="VEuPathDB" id="CryptoDB:Cvel_15141"/>
<dbReference type="AlphaFoldDB" id="A0A0G4F5G6"/>
<feature type="region of interest" description="Disordered" evidence="1">
    <location>
        <begin position="698"/>
        <end position="717"/>
    </location>
</feature>
<organism evidence="2">
    <name type="scientific">Chromera velia CCMP2878</name>
    <dbReference type="NCBI Taxonomy" id="1169474"/>
    <lineage>
        <taxon>Eukaryota</taxon>
        <taxon>Sar</taxon>
        <taxon>Alveolata</taxon>
        <taxon>Colpodellida</taxon>
        <taxon>Chromeraceae</taxon>
        <taxon>Chromera</taxon>
    </lineage>
</organism>
<evidence type="ECO:0000256" key="1">
    <source>
        <dbReference type="SAM" id="MobiDB-lite"/>
    </source>
</evidence>
<protein>
    <submittedName>
        <fullName evidence="2">Uncharacterized protein</fullName>
    </submittedName>
</protein>
<feature type="region of interest" description="Disordered" evidence="1">
    <location>
        <begin position="1"/>
        <end position="83"/>
    </location>
</feature>
<evidence type="ECO:0000313" key="2">
    <source>
        <dbReference type="EMBL" id="CEM07095.1"/>
    </source>
</evidence>
<name>A0A0G4F5G6_9ALVE</name>
<feature type="compositionally biased region" description="Basic residues" evidence="1">
    <location>
        <begin position="42"/>
        <end position="52"/>
    </location>
</feature>
<feature type="compositionally biased region" description="Low complexity" evidence="1">
    <location>
        <begin position="53"/>
        <end position="66"/>
    </location>
</feature>
<dbReference type="PANTHER" id="PTHR46586:SF3">
    <property type="entry name" value="ANKYRIN REPEAT-CONTAINING PROTEIN"/>
    <property type="match status" value="1"/>
</dbReference>
<feature type="compositionally biased region" description="Basic and acidic residues" evidence="1">
    <location>
        <begin position="68"/>
        <end position="78"/>
    </location>
</feature>
<dbReference type="PANTHER" id="PTHR46586">
    <property type="entry name" value="ANKYRIN REPEAT-CONTAINING PROTEIN"/>
    <property type="match status" value="1"/>
</dbReference>
<dbReference type="Gene3D" id="1.25.40.20">
    <property type="entry name" value="Ankyrin repeat-containing domain"/>
    <property type="match status" value="1"/>
</dbReference>
<feature type="compositionally biased region" description="Low complexity" evidence="1">
    <location>
        <begin position="30"/>
        <end position="39"/>
    </location>
</feature>
<gene>
    <name evidence="2" type="ORF">Cvel_15141</name>
</gene>
<dbReference type="InterPro" id="IPR052050">
    <property type="entry name" value="SecEffector_AnkRepeat"/>
</dbReference>
<feature type="region of interest" description="Disordered" evidence="1">
    <location>
        <begin position="368"/>
        <end position="433"/>
    </location>
</feature>
<proteinExistence type="predicted"/>
<reference evidence="2" key="1">
    <citation type="submission" date="2014-11" db="EMBL/GenBank/DDBJ databases">
        <authorList>
            <person name="Otto D Thomas"/>
            <person name="Naeem Raeece"/>
        </authorList>
    </citation>
    <scope>NUCLEOTIDE SEQUENCE</scope>
</reference>
<dbReference type="EMBL" id="CDMZ01000117">
    <property type="protein sequence ID" value="CEM07095.1"/>
    <property type="molecule type" value="Genomic_DNA"/>
</dbReference>